<dbReference type="CDD" id="cd00093">
    <property type="entry name" value="HTH_XRE"/>
    <property type="match status" value="1"/>
</dbReference>
<accession>A0A6M3KVH6</accession>
<organism evidence="3">
    <name type="scientific">viral metagenome</name>
    <dbReference type="NCBI Taxonomy" id="1070528"/>
    <lineage>
        <taxon>unclassified sequences</taxon>
        <taxon>metagenomes</taxon>
        <taxon>organismal metagenomes</taxon>
    </lineage>
</organism>
<gene>
    <name evidence="2" type="ORF">MM415A00943_0041</name>
    <name evidence="3" type="ORF">MM415B02148_0005</name>
</gene>
<dbReference type="GO" id="GO:0003677">
    <property type="term" value="F:DNA binding"/>
    <property type="evidence" value="ECO:0007669"/>
    <property type="project" value="InterPro"/>
</dbReference>
<dbReference type="AlphaFoldDB" id="A0A6M3KVH6"/>
<dbReference type="PROSITE" id="PS50943">
    <property type="entry name" value="HTH_CROC1"/>
    <property type="match status" value="1"/>
</dbReference>
<name>A0A6M3KVH6_9ZZZZ</name>
<evidence type="ECO:0000313" key="2">
    <source>
        <dbReference type="EMBL" id="QJA79138.1"/>
    </source>
</evidence>
<dbReference type="Gene3D" id="1.10.260.40">
    <property type="entry name" value="lambda repressor-like DNA-binding domains"/>
    <property type="match status" value="1"/>
</dbReference>
<dbReference type="EMBL" id="MT142367">
    <property type="protein sequence ID" value="QJA79138.1"/>
    <property type="molecule type" value="Genomic_DNA"/>
</dbReference>
<evidence type="ECO:0000259" key="1">
    <source>
        <dbReference type="PROSITE" id="PS50943"/>
    </source>
</evidence>
<dbReference type="Pfam" id="PF01381">
    <property type="entry name" value="HTH_3"/>
    <property type="match status" value="1"/>
</dbReference>
<protein>
    <submittedName>
        <fullName evidence="3">Putative DNA binding, helix-turn-helix domain containing protein</fullName>
    </submittedName>
</protein>
<dbReference type="InterPro" id="IPR010982">
    <property type="entry name" value="Lambda_DNA-bd_dom_sf"/>
</dbReference>
<sequence length="61" mass="7071">MNGKEILNRRLDMQLTQEQLAERVGVSTFTILRWEKGYSKPSALAARRLREVIRGRDEPEG</sequence>
<dbReference type="SUPFAM" id="SSF47413">
    <property type="entry name" value="lambda repressor-like DNA-binding domains"/>
    <property type="match status" value="1"/>
</dbReference>
<dbReference type="InterPro" id="IPR001387">
    <property type="entry name" value="Cro/C1-type_HTH"/>
</dbReference>
<dbReference type="SMART" id="SM00530">
    <property type="entry name" value="HTH_XRE"/>
    <property type="match status" value="1"/>
</dbReference>
<proteinExistence type="predicted"/>
<reference evidence="3" key="1">
    <citation type="submission" date="2020-03" db="EMBL/GenBank/DDBJ databases">
        <title>The deep terrestrial virosphere.</title>
        <authorList>
            <person name="Holmfeldt K."/>
            <person name="Nilsson E."/>
            <person name="Simone D."/>
            <person name="Lopez-Fernandez M."/>
            <person name="Wu X."/>
            <person name="de Brujin I."/>
            <person name="Lundin D."/>
            <person name="Andersson A."/>
            <person name="Bertilsson S."/>
            <person name="Dopson M."/>
        </authorList>
    </citation>
    <scope>NUCLEOTIDE SEQUENCE</scope>
    <source>
        <strain evidence="2">MM415A00943</strain>
        <strain evidence="3">MM415B02148</strain>
    </source>
</reference>
<evidence type="ECO:0000313" key="3">
    <source>
        <dbReference type="EMBL" id="QJA86019.1"/>
    </source>
</evidence>
<dbReference type="EMBL" id="MT142610">
    <property type="protein sequence ID" value="QJA86019.1"/>
    <property type="molecule type" value="Genomic_DNA"/>
</dbReference>
<feature type="domain" description="HTH cro/C1-type" evidence="1">
    <location>
        <begin position="6"/>
        <end position="52"/>
    </location>
</feature>